<dbReference type="Proteomes" id="UP000460561">
    <property type="component" value="Unassembled WGS sequence"/>
</dbReference>
<evidence type="ECO:0000256" key="8">
    <source>
        <dbReference type="RuleBase" id="RU362002"/>
    </source>
</evidence>
<comment type="similarity">
    <text evidence="2 8">Belongs to the ammonia transporter channel (TC 1.A.11.2) family.</text>
</comment>
<evidence type="ECO:0000256" key="5">
    <source>
        <dbReference type="ARBA" id="ARBA00022989"/>
    </source>
</evidence>
<dbReference type="SUPFAM" id="SSF111352">
    <property type="entry name" value="Ammonium transporter"/>
    <property type="match status" value="1"/>
</dbReference>
<sequence>MIRKFAWGAGATVASFMVSGAAWAQEAAMTAVTTAADAAGTPIAAATETAAAVAAVPNPGNNAWMMTATILVLMMILPGLALFYGGLTRSKNMLSTMTQVGGAAALAMLIWVMWGYSMAFGPTTSEGFIGNFVSSGSLFLSSVTPSSTAATFSDEVISEYVFVCFQMTFAAITAALVLGATVERLKFSSMMVFTAIWLTIVYFPIAHMVWAGGGYLFKLGALDFAGGTVVHINAGVSALVAALILGKRKGYPSEPMPPHSLTLTMVGTGLLWVGWFGFNAGSELEADGTAGLAMINTFVATAAGALTWMVVERLAGHKGSALGFCSGIIAGLVAVTPAAGNSGPFGAIILGMVASVICYFAVAKLKPMLGYDDSLDAFGIHGVGGIVGAIGTGLVYQPLFGGPGDGSTAMGTQVFIQITAVVIAIVWAAVGTTIAIFIAKALTGLRVSPEVEQEGLDIGEHGERAYN</sequence>
<evidence type="ECO:0000256" key="4">
    <source>
        <dbReference type="ARBA" id="ARBA00022692"/>
    </source>
</evidence>
<name>A0A845ABU8_9SPHN</name>
<evidence type="ECO:0000256" key="2">
    <source>
        <dbReference type="ARBA" id="ARBA00005887"/>
    </source>
</evidence>
<evidence type="ECO:0000259" key="10">
    <source>
        <dbReference type="Pfam" id="PF00909"/>
    </source>
</evidence>
<dbReference type="Gene3D" id="1.10.3430.10">
    <property type="entry name" value="Ammonium transporter AmtB like domains"/>
    <property type="match status" value="1"/>
</dbReference>
<protein>
    <recommendedName>
        <fullName evidence="8">Ammonium transporter</fullName>
    </recommendedName>
</protein>
<comment type="subcellular location">
    <subcellularLocation>
        <location evidence="8">Cell membrane</location>
        <topology evidence="8">Multi-pass membrane protein</topology>
    </subcellularLocation>
    <subcellularLocation>
        <location evidence="1">Membrane</location>
        <topology evidence="1">Multi-pass membrane protein</topology>
    </subcellularLocation>
</comment>
<feature type="signal peptide" evidence="9">
    <location>
        <begin position="1"/>
        <end position="24"/>
    </location>
</feature>
<feature type="transmembrane region" description="Helical" evidence="8">
    <location>
        <begin position="345"/>
        <end position="363"/>
    </location>
</feature>
<keyword evidence="4 8" id="KW-0812">Transmembrane</keyword>
<keyword evidence="6 8" id="KW-0472">Membrane</keyword>
<feature type="transmembrane region" description="Helical" evidence="8">
    <location>
        <begin position="258"/>
        <end position="278"/>
    </location>
</feature>
<keyword evidence="7 8" id="KW-0924">Ammonia transport</keyword>
<comment type="caution">
    <text evidence="11">The sequence shown here is derived from an EMBL/GenBank/DDBJ whole genome shotgun (WGS) entry which is preliminary data.</text>
</comment>
<feature type="transmembrane region" description="Helical" evidence="8">
    <location>
        <begin position="416"/>
        <end position="439"/>
    </location>
</feature>
<gene>
    <name evidence="11" type="primary">amt</name>
    <name evidence="11" type="ORF">GRI39_12535</name>
</gene>
<dbReference type="PRINTS" id="PR00342">
    <property type="entry name" value="RHESUSRHD"/>
</dbReference>
<dbReference type="AlphaFoldDB" id="A0A845ABU8"/>
<keyword evidence="12" id="KW-1185">Reference proteome</keyword>
<feature type="chain" id="PRO_5032361061" description="Ammonium transporter" evidence="9">
    <location>
        <begin position="25"/>
        <end position="467"/>
    </location>
</feature>
<dbReference type="PANTHER" id="PTHR43029:SF10">
    <property type="entry name" value="AMMONIUM TRANSPORTER MEP2"/>
    <property type="match status" value="1"/>
</dbReference>
<feature type="transmembrane region" description="Helical" evidence="8">
    <location>
        <begin position="63"/>
        <end position="84"/>
    </location>
</feature>
<dbReference type="PROSITE" id="PS01219">
    <property type="entry name" value="AMMONIUM_TRANSP"/>
    <property type="match status" value="1"/>
</dbReference>
<feature type="transmembrane region" description="Helical" evidence="8">
    <location>
        <begin position="375"/>
        <end position="396"/>
    </location>
</feature>
<feature type="transmembrane region" description="Helical" evidence="8">
    <location>
        <begin position="192"/>
        <end position="212"/>
    </location>
</feature>
<dbReference type="PANTHER" id="PTHR43029">
    <property type="entry name" value="AMMONIUM TRANSPORTER MEP2"/>
    <property type="match status" value="1"/>
</dbReference>
<accession>A0A845ABU8</accession>
<feature type="transmembrane region" description="Helical" evidence="8">
    <location>
        <begin position="96"/>
        <end position="116"/>
    </location>
</feature>
<dbReference type="InterPro" id="IPR024041">
    <property type="entry name" value="NH4_transpt_AmtB-like_dom"/>
</dbReference>
<feature type="domain" description="Ammonium transporter AmtB-like" evidence="10">
    <location>
        <begin position="63"/>
        <end position="466"/>
    </location>
</feature>
<evidence type="ECO:0000256" key="1">
    <source>
        <dbReference type="ARBA" id="ARBA00004141"/>
    </source>
</evidence>
<feature type="transmembrane region" description="Helical" evidence="8">
    <location>
        <begin position="224"/>
        <end position="246"/>
    </location>
</feature>
<evidence type="ECO:0000256" key="9">
    <source>
        <dbReference type="SAM" id="SignalP"/>
    </source>
</evidence>
<feature type="transmembrane region" description="Helical" evidence="8">
    <location>
        <begin position="321"/>
        <end position="339"/>
    </location>
</feature>
<evidence type="ECO:0000313" key="12">
    <source>
        <dbReference type="Proteomes" id="UP000460561"/>
    </source>
</evidence>
<organism evidence="11 12">
    <name type="scientific">Altericroceibacterium indicum</name>
    <dbReference type="NCBI Taxonomy" id="374177"/>
    <lineage>
        <taxon>Bacteria</taxon>
        <taxon>Pseudomonadati</taxon>
        <taxon>Pseudomonadota</taxon>
        <taxon>Alphaproteobacteria</taxon>
        <taxon>Sphingomonadales</taxon>
        <taxon>Erythrobacteraceae</taxon>
        <taxon>Altericroceibacterium</taxon>
    </lineage>
</organism>
<evidence type="ECO:0000256" key="7">
    <source>
        <dbReference type="ARBA" id="ARBA00023177"/>
    </source>
</evidence>
<proteinExistence type="inferred from homology"/>
<feature type="transmembrane region" description="Helical" evidence="8">
    <location>
        <begin position="160"/>
        <end position="180"/>
    </location>
</feature>
<dbReference type="GO" id="GO:0008519">
    <property type="term" value="F:ammonium channel activity"/>
    <property type="evidence" value="ECO:0007669"/>
    <property type="project" value="InterPro"/>
</dbReference>
<dbReference type="Pfam" id="PF00909">
    <property type="entry name" value="Ammonium_transp"/>
    <property type="match status" value="1"/>
</dbReference>
<evidence type="ECO:0000256" key="3">
    <source>
        <dbReference type="ARBA" id="ARBA00022448"/>
    </source>
</evidence>
<dbReference type="GO" id="GO:0005886">
    <property type="term" value="C:plasma membrane"/>
    <property type="evidence" value="ECO:0007669"/>
    <property type="project" value="UniProtKB-SubCell"/>
</dbReference>
<dbReference type="RefSeq" id="WP_160740070.1">
    <property type="nucleotide sequence ID" value="NZ_WTYQ01000005.1"/>
</dbReference>
<keyword evidence="9" id="KW-0732">Signal</keyword>
<dbReference type="NCBIfam" id="TIGR00836">
    <property type="entry name" value="amt"/>
    <property type="match status" value="1"/>
</dbReference>
<dbReference type="OrthoDB" id="9814202at2"/>
<evidence type="ECO:0000313" key="11">
    <source>
        <dbReference type="EMBL" id="MXP26859.1"/>
    </source>
</evidence>
<dbReference type="InterPro" id="IPR029020">
    <property type="entry name" value="Ammonium/urea_transptr"/>
</dbReference>
<dbReference type="InterPro" id="IPR002229">
    <property type="entry name" value="RhesusRHD"/>
</dbReference>
<reference evidence="11 12" key="1">
    <citation type="submission" date="2019-12" db="EMBL/GenBank/DDBJ databases">
        <title>Genomic-based taxomic classification of the family Erythrobacteraceae.</title>
        <authorList>
            <person name="Xu L."/>
        </authorList>
    </citation>
    <scope>NUCLEOTIDE SEQUENCE [LARGE SCALE GENOMIC DNA]</scope>
    <source>
        <strain evidence="11 12">DSM 18604</strain>
    </source>
</reference>
<feature type="transmembrane region" description="Helical" evidence="8">
    <location>
        <begin position="290"/>
        <end position="309"/>
    </location>
</feature>
<evidence type="ECO:0000256" key="6">
    <source>
        <dbReference type="ARBA" id="ARBA00023136"/>
    </source>
</evidence>
<dbReference type="InterPro" id="IPR018047">
    <property type="entry name" value="Ammonium_transpt_CS"/>
</dbReference>
<dbReference type="InterPro" id="IPR001905">
    <property type="entry name" value="Ammonium_transpt"/>
</dbReference>
<keyword evidence="5 8" id="KW-1133">Transmembrane helix</keyword>
<dbReference type="EMBL" id="WTYQ01000005">
    <property type="protein sequence ID" value="MXP26859.1"/>
    <property type="molecule type" value="Genomic_DNA"/>
</dbReference>
<keyword evidence="3 8" id="KW-0813">Transport</keyword>